<dbReference type="Proteomes" id="UP000610760">
    <property type="component" value="Unassembled WGS sequence"/>
</dbReference>
<keyword evidence="2" id="KW-1185">Reference proteome</keyword>
<reference evidence="1" key="1">
    <citation type="submission" date="2020-08" db="EMBL/GenBank/DDBJ databases">
        <title>Genome public.</title>
        <authorList>
            <person name="Liu C."/>
            <person name="Sun Q."/>
        </authorList>
    </citation>
    <scope>NUCLEOTIDE SEQUENCE</scope>
    <source>
        <strain evidence="1">NSJ-33</strain>
    </source>
</reference>
<evidence type="ECO:0000313" key="1">
    <source>
        <dbReference type="EMBL" id="MBC8559495.1"/>
    </source>
</evidence>
<protein>
    <submittedName>
        <fullName evidence="1">Uncharacterized protein</fullName>
    </submittedName>
</protein>
<organism evidence="1 2">
    <name type="scientific">Fumia xinanensis</name>
    <dbReference type="NCBI Taxonomy" id="2763659"/>
    <lineage>
        <taxon>Bacteria</taxon>
        <taxon>Bacillati</taxon>
        <taxon>Bacillota</taxon>
        <taxon>Clostridia</taxon>
        <taxon>Eubacteriales</taxon>
        <taxon>Oscillospiraceae</taxon>
        <taxon>Fumia</taxon>
    </lineage>
</organism>
<evidence type="ECO:0000313" key="2">
    <source>
        <dbReference type="Proteomes" id="UP000610760"/>
    </source>
</evidence>
<gene>
    <name evidence="1" type="ORF">H8710_05345</name>
</gene>
<sequence length="84" mass="9842">MAGIEEREFCFPDCIHLSQRYRCDILRVAQCVGEGCAFRQSETEYRLAYERWQKAISALSCEQRGKIVSKYYGGKMPHVMQEKK</sequence>
<dbReference type="AlphaFoldDB" id="A0A926E4Q0"/>
<name>A0A926E4Q0_9FIRM</name>
<accession>A0A926E4Q0</accession>
<dbReference type="EMBL" id="JACRSV010000001">
    <property type="protein sequence ID" value="MBC8559495.1"/>
    <property type="molecule type" value="Genomic_DNA"/>
</dbReference>
<proteinExistence type="predicted"/>
<comment type="caution">
    <text evidence="1">The sequence shown here is derived from an EMBL/GenBank/DDBJ whole genome shotgun (WGS) entry which is preliminary data.</text>
</comment>
<dbReference type="RefSeq" id="WP_249294388.1">
    <property type="nucleotide sequence ID" value="NZ_JACRSV010000001.1"/>
</dbReference>